<gene>
    <name evidence="1" type="ORF">ENF32_02325</name>
</gene>
<dbReference type="Proteomes" id="UP000885690">
    <property type="component" value="Unassembled WGS sequence"/>
</dbReference>
<accession>A0A7C0U693</accession>
<evidence type="ECO:0000313" key="1">
    <source>
        <dbReference type="EMBL" id="HDD52891.1"/>
    </source>
</evidence>
<name>A0A7C0U693_9BACT</name>
<protein>
    <submittedName>
        <fullName evidence="1">Uncharacterized protein</fullName>
    </submittedName>
</protein>
<dbReference type="AlphaFoldDB" id="A0A7C0U693"/>
<comment type="caution">
    <text evidence="1">The sequence shown here is derived from an EMBL/GenBank/DDBJ whole genome shotgun (WGS) entry which is preliminary data.</text>
</comment>
<dbReference type="EMBL" id="DQWS01000090">
    <property type="protein sequence ID" value="HDD52891.1"/>
    <property type="molecule type" value="Genomic_DNA"/>
</dbReference>
<organism evidence="1">
    <name type="scientific">Thermosulfidibacter takaii</name>
    <dbReference type="NCBI Taxonomy" id="412593"/>
    <lineage>
        <taxon>Bacteria</taxon>
        <taxon>Pseudomonadati</taxon>
        <taxon>Thermosulfidibacterota</taxon>
        <taxon>Thermosulfidibacteria</taxon>
        <taxon>Thermosulfidibacterales</taxon>
        <taxon>Thermosulfidibacteraceae</taxon>
    </lineage>
</organism>
<proteinExistence type="predicted"/>
<sequence>MLDRKLLKETVGLYSELSLIHVVSACKAMLKEGIPEDLSSLMDHIRLLKDMGELLSRTLDTIYAVEDIDEDLGEDWEEGGL</sequence>
<reference evidence="1" key="1">
    <citation type="journal article" date="2020" name="mSystems">
        <title>Genome- and Community-Level Interaction Insights into Carbon Utilization and Element Cycling Functions of Hydrothermarchaeota in Hydrothermal Sediment.</title>
        <authorList>
            <person name="Zhou Z."/>
            <person name="Liu Y."/>
            <person name="Xu W."/>
            <person name="Pan J."/>
            <person name="Luo Z.H."/>
            <person name="Li M."/>
        </authorList>
    </citation>
    <scope>NUCLEOTIDE SEQUENCE [LARGE SCALE GENOMIC DNA]</scope>
    <source>
        <strain evidence="1">HyVt-115</strain>
    </source>
</reference>